<organism evidence="1 2">
    <name type="scientific">Dehalogenimonas alkenigignens</name>
    <dbReference type="NCBI Taxonomy" id="1217799"/>
    <lineage>
        <taxon>Bacteria</taxon>
        <taxon>Bacillati</taxon>
        <taxon>Chloroflexota</taxon>
        <taxon>Dehalococcoidia</taxon>
        <taxon>Dehalococcoidales</taxon>
        <taxon>Dehalococcoidaceae</taxon>
        <taxon>Dehalogenimonas</taxon>
    </lineage>
</organism>
<dbReference type="Proteomes" id="UP000053947">
    <property type="component" value="Unassembled WGS sequence"/>
</dbReference>
<name>A0A0W0GG31_9CHLR</name>
<reference evidence="1 2" key="1">
    <citation type="submission" date="2015-06" db="EMBL/GenBank/DDBJ databases">
        <title>Genome sequence of the organohalide-respiring Dehalogenimonas alkenigignens type strain (IP3-3T).</title>
        <authorList>
            <person name="Key T.A."/>
            <person name="Richmond D.P."/>
            <person name="Bowman K.S."/>
            <person name="Cho Y.-J."/>
            <person name="Chun J."/>
            <person name="da Costa M.S."/>
            <person name="Rainey F.A."/>
            <person name="Moe W.M."/>
        </authorList>
    </citation>
    <scope>NUCLEOTIDE SEQUENCE [LARGE SCALE GENOMIC DNA]</scope>
    <source>
        <strain evidence="1 2">IP3-3</strain>
    </source>
</reference>
<comment type="caution">
    <text evidence="1">The sequence shown here is derived from an EMBL/GenBank/DDBJ whole genome shotgun (WGS) entry which is preliminary data.</text>
</comment>
<gene>
    <name evidence="1" type="ORF">DEALK_03610</name>
</gene>
<accession>A0A0W0GG31</accession>
<protein>
    <submittedName>
        <fullName evidence="1">Putative zinc-or iron-chelating domain</fullName>
    </submittedName>
</protein>
<dbReference type="RefSeq" id="WP_058438146.1">
    <property type="nucleotide sequence ID" value="NZ_KQ758903.1"/>
</dbReference>
<evidence type="ECO:0000313" key="1">
    <source>
        <dbReference type="EMBL" id="KTB47516.1"/>
    </source>
</evidence>
<dbReference type="Pfam" id="PF03692">
    <property type="entry name" value="CxxCxxCC"/>
    <property type="match status" value="1"/>
</dbReference>
<keyword evidence="2" id="KW-1185">Reference proteome</keyword>
<sequence length="148" mass="16649">MALQVQNEAETEPAFRCFCCGVCCSKYQVQMTIGEAHRIAEKLRIEWDTFESGYLDNAWPDVKTVLLRHSGGHCVFLEPQPGGRIFFCRIQKFKPASCVEWNADADKKDCRDGLARCWNLKVDEAGHFVGEAADVASLQAFIVSLEQT</sequence>
<dbReference type="AlphaFoldDB" id="A0A0W0GG31"/>
<dbReference type="EMBL" id="LFDV01000002">
    <property type="protein sequence ID" value="KTB47516.1"/>
    <property type="molecule type" value="Genomic_DNA"/>
</dbReference>
<dbReference type="OrthoDB" id="9810361at2"/>
<evidence type="ECO:0000313" key="2">
    <source>
        <dbReference type="Proteomes" id="UP000053947"/>
    </source>
</evidence>
<dbReference type="InterPro" id="IPR005358">
    <property type="entry name" value="Puta_zinc/iron-chelating_dom"/>
</dbReference>
<proteinExistence type="predicted"/>